<evidence type="ECO:0000313" key="11">
    <source>
        <dbReference type="Proteomes" id="UP000515163"/>
    </source>
</evidence>
<organism evidence="11 12">
    <name type="scientific">Actinia tenebrosa</name>
    <name type="common">Australian red waratah sea anemone</name>
    <dbReference type="NCBI Taxonomy" id="6105"/>
    <lineage>
        <taxon>Eukaryota</taxon>
        <taxon>Metazoa</taxon>
        <taxon>Cnidaria</taxon>
        <taxon>Anthozoa</taxon>
        <taxon>Hexacorallia</taxon>
        <taxon>Actiniaria</taxon>
        <taxon>Actiniidae</taxon>
        <taxon>Actinia</taxon>
    </lineage>
</organism>
<dbReference type="Gene3D" id="3.40.50.300">
    <property type="entry name" value="P-loop containing nucleotide triphosphate hydrolases"/>
    <property type="match status" value="1"/>
</dbReference>
<sequence length="666" mass="74740">MENFLSSRAESYKTTAIKCCGGDETTSVDSSKSCTMLEAGEYVEQLSFWQRPRQKVDLEFIDVSYRIKLGRKDYKEIIKDVSGKFDSGQLVGVLGPSGAGKSTLINILAGYRTKFADGSITVNGNERNLRQFRKMSCYIMQDDVLLPHLTVMESMMVSANLHLRESMPLEDKERVIKEILINLGLLETADTRLSEVSGGQRKRVAIALELVNNPPLIFLDEPTSGLDSSSAYQCISLMRTLAHGGRTVVCTIHQPSAKLFEMFDKLYILAEGNCLYEGPVNGLVPHVSAQGLECPKYHNPADFIIEAASGEYGDKVIPNLIKAWRIHVDELRRKKSLTYTPENTNNTCSSNGKDSMVQMLPDCSVSTKTSTDSLGLIEAVSQTTQFVVLFKRAVQSILRDRVFTHLRIISIAAVGLLIGLLYLGIGNDGNKVFNNTGCLFFSLLFLMFTSLMPTVLTFPMEKLVFIREHLNNWYSLKSYYLAKTMADVPFQVLFPLIYCTIVYFMTEQPHEGLRYTQFVSITILTCLVAQSIGLLIGTVAPSLPTAVYVAPVTGIPVLLFSGFFVNFDTIPNYMQWLTYVSYARYSWEGTVVAIYGNKRGPLHCNKGERCIFKNSEDVMDAMDVRESAFYLEGAKIYFDCFVLALFFVALRLAAYLVLRYKVKRYH</sequence>
<comment type="similarity">
    <text evidence="2">Belongs to the ABC transporter superfamily. ABCG family. Eye pigment precursor importer (TC 3.A.1.204) subfamily.</text>
</comment>
<dbReference type="FunCoup" id="A0A6P8IPV4">
    <property type="interactions" value="943"/>
</dbReference>
<dbReference type="AlphaFoldDB" id="A0A6P8IPV4"/>
<dbReference type="InterPro" id="IPR013525">
    <property type="entry name" value="ABC2_TM"/>
</dbReference>
<dbReference type="InParanoid" id="A0A6P8IPV4"/>
<feature type="transmembrane region" description="Helical" evidence="9">
    <location>
        <begin position="518"/>
        <end position="540"/>
    </location>
</feature>
<dbReference type="Pfam" id="PF01061">
    <property type="entry name" value="ABC2_membrane"/>
    <property type="match status" value="1"/>
</dbReference>
<evidence type="ECO:0000259" key="10">
    <source>
        <dbReference type="PROSITE" id="PS50893"/>
    </source>
</evidence>
<feature type="transmembrane region" description="Helical" evidence="9">
    <location>
        <begin position="488"/>
        <end position="506"/>
    </location>
</feature>
<dbReference type="OrthoDB" id="66620at2759"/>
<dbReference type="PANTHER" id="PTHR48041:SF78">
    <property type="entry name" value="ABC TRANSPORTER EXPRESSED IN TRACHEA, ISOFORM A"/>
    <property type="match status" value="1"/>
</dbReference>
<feature type="domain" description="ABC transporter" evidence="10">
    <location>
        <begin position="58"/>
        <end position="296"/>
    </location>
</feature>
<keyword evidence="11" id="KW-1185">Reference proteome</keyword>
<dbReference type="CDD" id="cd03213">
    <property type="entry name" value="ABCG_EPDR"/>
    <property type="match status" value="1"/>
</dbReference>
<dbReference type="GO" id="GO:0005886">
    <property type="term" value="C:plasma membrane"/>
    <property type="evidence" value="ECO:0007669"/>
    <property type="project" value="TreeGrafter"/>
</dbReference>
<comment type="subcellular location">
    <subcellularLocation>
        <location evidence="1">Membrane</location>
        <topology evidence="1">Multi-pass membrane protein</topology>
    </subcellularLocation>
</comment>
<dbReference type="KEGG" id="aten:116303494"/>
<evidence type="ECO:0000256" key="6">
    <source>
        <dbReference type="ARBA" id="ARBA00022840"/>
    </source>
</evidence>
<evidence type="ECO:0000256" key="9">
    <source>
        <dbReference type="SAM" id="Phobius"/>
    </source>
</evidence>
<dbReference type="Proteomes" id="UP000515163">
    <property type="component" value="Unplaced"/>
</dbReference>
<dbReference type="PROSITE" id="PS50893">
    <property type="entry name" value="ABC_TRANSPORTER_2"/>
    <property type="match status" value="1"/>
</dbReference>
<keyword evidence="6" id="KW-0067">ATP-binding</keyword>
<feature type="transmembrane region" description="Helical" evidence="9">
    <location>
        <begin position="437"/>
        <end position="458"/>
    </location>
</feature>
<dbReference type="Pfam" id="PF00005">
    <property type="entry name" value="ABC_tran"/>
    <property type="match status" value="1"/>
</dbReference>
<dbReference type="PROSITE" id="PS00211">
    <property type="entry name" value="ABC_TRANSPORTER_1"/>
    <property type="match status" value="1"/>
</dbReference>
<reference evidence="12" key="1">
    <citation type="submission" date="2025-08" db="UniProtKB">
        <authorList>
            <consortium name="RefSeq"/>
        </authorList>
    </citation>
    <scope>IDENTIFICATION</scope>
    <source>
        <tissue evidence="12">Tentacle</tissue>
    </source>
</reference>
<name>A0A6P8IPV4_ACTTE</name>
<dbReference type="GeneID" id="116303494"/>
<dbReference type="PANTHER" id="PTHR48041">
    <property type="entry name" value="ABC TRANSPORTER G FAMILY MEMBER 28"/>
    <property type="match status" value="1"/>
</dbReference>
<evidence type="ECO:0000256" key="3">
    <source>
        <dbReference type="ARBA" id="ARBA00022448"/>
    </source>
</evidence>
<gene>
    <name evidence="12" type="primary">LOC116303494</name>
</gene>
<dbReference type="RefSeq" id="XP_031568909.1">
    <property type="nucleotide sequence ID" value="XM_031713049.1"/>
</dbReference>
<keyword evidence="5" id="KW-0547">Nucleotide-binding</keyword>
<dbReference type="SMART" id="SM00382">
    <property type="entry name" value="AAA"/>
    <property type="match status" value="1"/>
</dbReference>
<evidence type="ECO:0000256" key="8">
    <source>
        <dbReference type="ARBA" id="ARBA00023136"/>
    </source>
</evidence>
<evidence type="ECO:0000313" key="12">
    <source>
        <dbReference type="RefSeq" id="XP_031568909.1"/>
    </source>
</evidence>
<evidence type="ECO:0000256" key="7">
    <source>
        <dbReference type="ARBA" id="ARBA00022989"/>
    </source>
</evidence>
<feature type="transmembrane region" description="Helical" evidence="9">
    <location>
        <begin position="636"/>
        <end position="658"/>
    </location>
</feature>
<evidence type="ECO:0000256" key="2">
    <source>
        <dbReference type="ARBA" id="ARBA00005814"/>
    </source>
</evidence>
<protein>
    <submittedName>
        <fullName evidence="12">ATP-binding cassette sub-family G member 4-like</fullName>
    </submittedName>
</protein>
<dbReference type="FunFam" id="3.40.50.300:FF:000891">
    <property type="entry name" value="ATP-binding cassette sub-family G member"/>
    <property type="match status" value="1"/>
</dbReference>
<feature type="transmembrane region" description="Helical" evidence="9">
    <location>
        <begin position="406"/>
        <end position="425"/>
    </location>
</feature>
<keyword evidence="4 9" id="KW-0812">Transmembrane</keyword>
<dbReference type="InterPro" id="IPR050352">
    <property type="entry name" value="ABCG_transporters"/>
</dbReference>
<keyword evidence="7 9" id="KW-1133">Transmembrane helix</keyword>
<proteinExistence type="inferred from homology"/>
<dbReference type="InterPro" id="IPR003593">
    <property type="entry name" value="AAA+_ATPase"/>
</dbReference>
<keyword evidence="3" id="KW-0813">Transport</keyword>
<evidence type="ECO:0000256" key="4">
    <source>
        <dbReference type="ARBA" id="ARBA00022692"/>
    </source>
</evidence>
<dbReference type="InterPro" id="IPR027417">
    <property type="entry name" value="P-loop_NTPase"/>
</dbReference>
<keyword evidence="8 9" id="KW-0472">Membrane</keyword>
<evidence type="ECO:0000256" key="1">
    <source>
        <dbReference type="ARBA" id="ARBA00004141"/>
    </source>
</evidence>
<dbReference type="SUPFAM" id="SSF52540">
    <property type="entry name" value="P-loop containing nucleoside triphosphate hydrolases"/>
    <property type="match status" value="1"/>
</dbReference>
<dbReference type="InterPro" id="IPR017871">
    <property type="entry name" value="ABC_transporter-like_CS"/>
</dbReference>
<feature type="transmembrane region" description="Helical" evidence="9">
    <location>
        <begin position="546"/>
        <end position="567"/>
    </location>
</feature>
<evidence type="ECO:0000256" key="5">
    <source>
        <dbReference type="ARBA" id="ARBA00022741"/>
    </source>
</evidence>
<dbReference type="GO" id="GO:0140359">
    <property type="term" value="F:ABC-type transporter activity"/>
    <property type="evidence" value="ECO:0007669"/>
    <property type="project" value="InterPro"/>
</dbReference>
<accession>A0A6P8IPV4</accession>
<dbReference type="GO" id="GO:0016887">
    <property type="term" value="F:ATP hydrolysis activity"/>
    <property type="evidence" value="ECO:0007669"/>
    <property type="project" value="InterPro"/>
</dbReference>
<dbReference type="GO" id="GO:0005524">
    <property type="term" value="F:ATP binding"/>
    <property type="evidence" value="ECO:0007669"/>
    <property type="project" value="UniProtKB-KW"/>
</dbReference>
<dbReference type="InterPro" id="IPR003439">
    <property type="entry name" value="ABC_transporter-like_ATP-bd"/>
</dbReference>